<accession>D8TKC9</accession>
<evidence type="ECO:0000313" key="3">
    <source>
        <dbReference type="Proteomes" id="UP000001058"/>
    </source>
</evidence>
<protein>
    <submittedName>
        <fullName evidence="2">Uncharacterized protein</fullName>
    </submittedName>
</protein>
<dbReference type="AlphaFoldDB" id="D8TKC9"/>
<feature type="compositionally biased region" description="Gly residues" evidence="1">
    <location>
        <begin position="80"/>
        <end position="92"/>
    </location>
</feature>
<dbReference type="Proteomes" id="UP000001058">
    <property type="component" value="Unassembled WGS sequence"/>
</dbReference>
<dbReference type="GeneID" id="9618043"/>
<name>D8TKC9_VOLCA</name>
<dbReference type="RefSeq" id="XP_002946813.1">
    <property type="nucleotide sequence ID" value="XM_002946767.1"/>
</dbReference>
<evidence type="ECO:0000313" key="2">
    <source>
        <dbReference type="EMBL" id="EFJ52039.1"/>
    </source>
</evidence>
<dbReference type="EMBL" id="GL378325">
    <property type="protein sequence ID" value="EFJ52039.1"/>
    <property type="molecule type" value="Genomic_DNA"/>
</dbReference>
<dbReference type="KEGG" id="vcn:VOLCADRAFT_87169"/>
<evidence type="ECO:0000256" key="1">
    <source>
        <dbReference type="SAM" id="MobiDB-lite"/>
    </source>
</evidence>
<feature type="non-terminal residue" evidence="2">
    <location>
        <position position="125"/>
    </location>
</feature>
<feature type="compositionally biased region" description="Low complexity" evidence="1">
    <location>
        <begin position="107"/>
        <end position="125"/>
    </location>
</feature>
<sequence>MCMRCLYSRLTGAASLTGARDVAKANRRFVSLELIKQRSEDSTLPSLSSIPRLEGDTGEELLKTNAGRPLRVPPRPSPPRGGGGGSGSGGGRRPTPPRPQPATVRDSGATTSASTGSSNGSGRSV</sequence>
<proteinExistence type="predicted"/>
<feature type="region of interest" description="Disordered" evidence="1">
    <location>
        <begin position="38"/>
        <end position="125"/>
    </location>
</feature>
<organism evidence="3">
    <name type="scientific">Volvox carteri f. nagariensis</name>
    <dbReference type="NCBI Taxonomy" id="3068"/>
    <lineage>
        <taxon>Eukaryota</taxon>
        <taxon>Viridiplantae</taxon>
        <taxon>Chlorophyta</taxon>
        <taxon>core chlorophytes</taxon>
        <taxon>Chlorophyceae</taxon>
        <taxon>CS clade</taxon>
        <taxon>Chlamydomonadales</taxon>
        <taxon>Volvocaceae</taxon>
        <taxon>Volvox</taxon>
    </lineage>
</organism>
<reference evidence="2 3" key="1">
    <citation type="journal article" date="2010" name="Science">
        <title>Genomic analysis of organismal complexity in the multicellular green alga Volvox carteri.</title>
        <authorList>
            <person name="Prochnik S.E."/>
            <person name="Umen J."/>
            <person name="Nedelcu A.M."/>
            <person name="Hallmann A."/>
            <person name="Miller S.M."/>
            <person name="Nishii I."/>
            <person name="Ferris P."/>
            <person name="Kuo A."/>
            <person name="Mitros T."/>
            <person name="Fritz-Laylin L.K."/>
            <person name="Hellsten U."/>
            <person name="Chapman J."/>
            <person name="Simakov O."/>
            <person name="Rensing S.A."/>
            <person name="Terry A."/>
            <person name="Pangilinan J."/>
            <person name="Kapitonov V."/>
            <person name="Jurka J."/>
            <person name="Salamov A."/>
            <person name="Shapiro H."/>
            <person name="Schmutz J."/>
            <person name="Grimwood J."/>
            <person name="Lindquist E."/>
            <person name="Lucas S."/>
            <person name="Grigoriev I.V."/>
            <person name="Schmitt R."/>
            <person name="Kirk D."/>
            <person name="Rokhsar D.S."/>
        </authorList>
    </citation>
    <scope>NUCLEOTIDE SEQUENCE [LARGE SCALE GENOMIC DNA]</scope>
    <source>
        <strain evidence="3">f. Nagariensis / Eve</strain>
    </source>
</reference>
<dbReference type="InParanoid" id="D8TKC9"/>
<gene>
    <name evidence="2" type="ORF">VOLCADRAFT_87169</name>
</gene>
<keyword evidence="3" id="KW-1185">Reference proteome</keyword>